<evidence type="ECO:0000313" key="3">
    <source>
        <dbReference type="Proteomes" id="UP000718451"/>
    </source>
</evidence>
<evidence type="ECO:0000313" key="2">
    <source>
        <dbReference type="EMBL" id="NKI31801.1"/>
    </source>
</evidence>
<organism evidence="2 3">
    <name type="scientific">Croceivirga thetidis</name>
    <dbReference type="NCBI Taxonomy" id="2721623"/>
    <lineage>
        <taxon>Bacteria</taxon>
        <taxon>Pseudomonadati</taxon>
        <taxon>Bacteroidota</taxon>
        <taxon>Flavobacteriia</taxon>
        <taxon>Flavobacteriales</taxon>
        <taxon>Flavobacteriaceae</taxon>
        <taxon>Croceivirga</taxon>
    </lineage>
</organism>
<comment type="caution">
    <text evidence="2">The sequence shown here is derived from an EMBL/GenBank/DDBJ whole genome shotgun (WGS) entry which is preliminary data.</text>
</comment>
<reference evidence="2 3" key="1">
    <citation type="submission" date="2020-04" db="EMBL/GenBank/DDBJ databases">
        <authorList>
            <person name="Yoon J."/>
        </authorList>
    </citation>
    <scope>NUCLEOTIDE SEQUENCE [LARGE SCALE GENOMIC DNA]</scope>
    <source>
        <strain evidence="2 3">DJ-13</strain>
    </source>
</reference>
<dbReference type="EMBL" id="JAAWWL010000001">
    <property type="protein sequence ID" value="NKI31801.1"/>
    <property type="molecule type" value="Genomic_DNA"/>
</dbReference>
<feature type="signal peptide" evidence="1">
    <location>
        <begin position="1"/>
        <end position="18"/>
    </location>
</feature>
<sequence>MKYIFALLTVLICSVSYAQERHRFELGTQAGYEYNYFKSPDELIVNGTAINENDLISSSAYQDIFFDYDYRYKWKANRVRISVSPFVRLFQENMGDSYWSFDADIKYDHKISKKTKLLGALTFVRMNREGLDGAQDVLVNPLGYTNYGASGGVELKPIPQNKTTFEGFYNFKNFDSYGVRDLEFNELGLRLASKQEFRPNRYEHAFGFTAYYKKRLYKTFNTEESPASGERDWDYFKANLFYELPIGGYLELEPQLTYYGRYDRLEGQSGFNQYGPGLRLKFDNDKTKINASIKYQIRDYTSILAPGTEDALTYSYTDFSLNFEHQLPLKGLFFTGTVYSRFRETNTIDLTARSFRGYTNQYAGLGVLWKL</sequence>
<gene>
    <name evidence="2" type="ORF">HCU67_07565</name>
</gene>
<dbReference type="Proteomes" id="UP000718451">
    <property type="component" value="Unassembled WGS sequence"/>
</dbReference>
<protein>
    <submittedName>
        <fullName evidence="2">Uncharacterized protein</fullName>
    </submittedName>
</protein>
<evidence type="ECO:0000256" key="1">
    <source>
        <dbReference type="SAM" id="SignalP"/>
    </source>
</evidence>
<dbReference type="RefSeq" id="WP_168551950.1">
    <property type="nucleotide sequence ID" value="NZ_JAAWWL010000001.1"/>
</dbReference>
<keyword evidence="3" id="KW-1185">Reference proteome</keyword>
<feature type="chain" id="PRO_5047072214" evidence="1">
    <location>
        <begin position="19"/>
        <end position="371"/>
    </location>
</feature>
<name>A0ABX1GPD7_9FLAO</name>
<proteinExistence type="predicted"/>
<keyword evidence="1" id="KW-0732">Signal</keyword>
<accession>A0ABX1GPD7</accession>